<proteinExistence type="predicted"/>
<evidence type="ECO:0000313" key="2">
    <source>
        <dbReference type="EMBL" id="ROL42637.1"/>
    </source>
</evidence>
<gene>
    <name evidence="2" type="ORF">DPX16_14044</name>
</gene>
<organism evidence="2 3">
    <name type="scientific">Anabarilius grahami</name>
    <name type="common">Kanglang fish</name>
    <name type="synonym">Barilius grahami</name>
    <dbReference type="NCBI Taxonomy" id="495550"/>
    <lineage>
        <taxon>Eukaryota</taxon>
        <taxon>Metazoa</taxon>
        <taxon>Chordata</taxon>
        <taxon>Craniata</taxon>
        <taxon>Vertebrata</taxon>
        <taxon>Euteleostomi</taxon>
        <taxon>Actinopterygii</taxon>
        <taxon>Neopterygii</taxon>
        <taxon>Teleostei</taxon>
        <taxon>Ostariophysi</taxon>
        <taxon>Cypriniformes</taxon>
        <taxon>Xenocyprididae</taxon>
        <taxon>Xenocypridinae</taxon>
        <taxon>Xenocypridinae incertae sedis</taxon>
        <taxon>Anabarilius</taxon>
    </lineage>
</organism>
<evidence type="ECO:0000256" key="1">
    <source>
        <dbReference type="SAM" id="MobiDB-lite"/>
    </source>
</evidence>
<feature type="region of interest" description="Disordered" evidence="1">
    <location>
        <begin position="221"/>
        <end position="258"/>
    </location>
</feature>
<dbReference type="EMBL" id="RJVU01049572">
    <property type="protein sequence ID" value="ROL42637.1"/>
    <property type="molecule type" value="Genomic_DNA"/>
</dbReference>
<sequence length="292" mass="33166">MKAHLVFRLPLTAASTSTRLQQFVNSQQNAVKSSRNYLFLISKRKTITSVDYSKHNTRRSDTRKHQPPHNPVKLSTDHRLISEITGPLIGIWKWRGMWSRHYNLVACNFIQIEEVPSRLKSNMEAVKVHRQHQLMCLMRFVRLSDRSGTVGPCISHHCSPAPSPVSVTDNCGQLSTEQEFCGTRSTRAPNIHKRATVLQAGRGFVGNEVLVRVHAAVQQNNQKNRKLEKERSLQHSWNGSSFTPTTVTLGSDLPPRTRRERNVAPHLNAASWNQKRAVDTPVRKLSDMQSVM</sequence>
<protein>
    <submittedName>
        <fullName evidence="2">Uncharacterized protein</fullName>
    </submittedName>
</protein>
<accession>A0A3N0Y909</accession>
<dbReference type="Proteomes" id="UP000281406">
    <property type="component" value="Unassembled WGS sequence"/>
</dbReference>
<feature type="compositionally biased region" description="Polar residues" evidence="1">
    <location>
        <begin position="234"/>
        <end position="249"/>
    </location>
</feature>
<reference evidence="2 3" key="1">
    <citation type="submission" date="2018-10" db="EMBL/GenBank/DDBJ databases">
        <title>Genome assembly for a Yunnan-Guizhou Plateau 3E fish, Anabarilius grahami (Regan), and its evolutionary and genetic applications.</title>
        <authorList>
            <person name="Jiang W."/>
        </authorList>
    </citation>
    <scope>NUCLEOTIDE SEQUENCE [LARGE SCALE GENOMIC DNA]</scope>
    <source>
        <strain evidence="2">AG-KIZ</strain>
        <tissue evidence="2">Muscle</tissue>
    </source>
</reference>
<evidence type="ECO:0000313" key="3">
    <source>
        <dbReference type="Proteomes" id="UP000281406"/>
    </source>
</evidence>
<dbReference type="AlphaFoldDB" id="A0A3N0Y909"/>
<name>A0A3N0Y909_ANAGA</name>
<comment type="caution">
    <text evidence="2">The sequence shown here is derived from an EMBL/GenBank/DDBJ whole genome shotgun (WGS) entry which is preliminary data.</text>
</comment>
<feature type="region of interest" description="Disordered" evidence="1">
    <location>
        <begin position="51"/>
        <end position="74"/>
    </location>
</feature>
<keyword evidence="3" id="KW-1185">Reference proteome</keyword>
<feature type="compositionally biased region" description="Basic and acidic residues" evidence="1">
    <location>
        <begin position="52"/>
        <end position="64"/>
    </location>
</feature>